<keyword evidence="2" id="KW-1185">Reference proteome</keyword>
<evidence type="ECO:0000313" key="2">
    <source>
        <dbReference type="Proteomes" id="UP000680750"/>
    </source>
</evidence>
<dbReference type="KEGG" id="aser:Asera_11460"/>
<accession>A0A810KYD5</accession>
<proteinExistence type="predicted"/>
<dbReference type="RefSeq" id="WP_030445278.1">
    <property type="nucleotide sequence ID" value="NZ_AP023354.1"/>
</dbReference>
<protein>
    <submittedName>
        <fullName evidence="1">Uncharacterized protein</fullName>
    </submittedName>
</protein>
<dbReference type="Proteomes" id="UP000680750">
    <property type="component" value="Chromosome"/>
</dbReference>
<dbReference type="AlphaFoldDB" id="A0A810KYD5"/>
<evidence type="ECO:0000313" key="1">
    <source>
        <dbReference type="EMBL" id="BCJ27038.1"/>
    </source>
</evidence>
<sequence length="98" mass="10941">MLFPMVASMVFDSDRRVLLWPLPPEQHTSEGIGVGSTVYHAWLAYPDAEALRPDPAAASDALLVHRIDRGYLIRHDGTVVRQLIAGTEELLRAAYQTR</sequence>
<organism evidence="1 2">
    <name type="scientific">Actinocatenispora sera</name>
    <dbReference type="NCBI Taxonomy" id="390989"/>
    <lineage>
        <taxon>Bacteria</taxon>
        <taxon>Bacillati</taxon>
        <taxon>Actinomycetota</taxon>
        <taxon>Actinomycetes</taxon>
        <taxon>Micromonosporales</taxon>
        <taxon>Micromonosporaceae</taxon>
        <taxon>Actinocatenispora</taxon>
    </lineage>
</organism>
<dbReference type="OrthoDB" id="3399090at2"/>
<reference evidence="1" key="1">
    <citation type="submission" date="2020-08" db="EMBL/GenBank/DDBJ databases">
        <title>Whole genome shotgun sequence of Actinocatenispora sera NBRC 101916.</title>
        <authorList>
            <person name="Komaki H."/>
            <person name="Tamura T."/>
        </authorList>
    </citation>
    <scope>NUCLEOTIDE SEQUENCE</scope>
    <source>
        <strain evidence="1">NBRC 101916</strain>
    </source>
</reference>
<dbReference type="EMBL" id="AP023354">
    <property type="protein sequence ID" value="BCJ27038.1"/>
    <property type="molecule type" value="Genomic_DNA"/>
</dbReference>
<name>A0A810KYD5_9ACTN</name>
<gene>
    <name evidence="1" type="ORF">Asera_11460</name>
</gene>